<dbReference type="AlphaFoldDB" id="A0AAD5IUW0"/>
<dbReference type="InterPro" id="IPR036047">
    <property type="entry name" value="F-box-like_dom_sf"/>
</dbReference>
<evidence type="ECO:0000259" key="3">
    <source>
        <dbReference type="PROSITE" id="PS50181"/>
    </source>
</evidence>
<evidence type="ECO:0000256" key="1">
    <source>
        <dbReference type="SAM" id="MobiDB-lite"/>
    </source>
</evidence>
<feature type="transmembrane region" description="Helical" evidence="2">
    <location>
        <begin position="472"/>
        <end position="493"/>
    </location>
</feature>
<keyword evidence="2" id="KW-0812">Transmembrane</keyword>
<feature type="transmembrane region" description="Helical" evidence="2">
    <location>
        <begin position="514"/>
        <end position="538"/>
    </location>
</feature>
<dbReference type="Pfam" id="PF24758">
    <property type="entry name" value="LRR_At5g56370"/>
    <property type="match status" value="1"/>
</dbReference>
<evidence type="ECO:0000256" key="2">
    <source>
        <dbReference type="SAM" id="Phobius"/>
    </source>
</evidence>
<feature type="domain" description="F-box" evidence="3">
    <location>
        <begin position="22"/>
        <end position="69"/>
    </location>
</feature>
<feature type="transmembrane region" description="Helical" evidence="2">
    <location>
        <begin position="544"/>
        <end position="562"/>
    </location>
</feature>
<dbReference type="InterPro" id="IPR001810">
    <property type="entry name" value="F-box_dom"/>
</dbReference>
<dbReference type="SUPFAM" id="SSF81383">
    <property type="entry name" value="F-box domain"/>
    <property type="match status" value="1"/>
</dbReference>
<keyword evidence="5" id="KW-1185">Reference proteome</keyword>
<evidence type="ECO:0000313" key="5">
    <source>
        <dbReference type="Proteomes" id="UP001064489"/>
    </source>
</evidence>
<dbReference type="PANTHER" id="PTHR31900:SF27">
    <property type="entry name" value="FBD DOMAIN-CONTAINING PROTEIN"/>
    <property type="match status" value="1"/>
</dbReference>
<dbReference type="InterPro" id="IPR050232">
    <property type="entry name" value="FBL13/AtMIF1-like"/>
</dbReference>
<dbReference type="Gene3D" id="3.10.20.90">
    <property type="entry name" value="Phosphatidylinositol 3-kinase Catalytic Subunit, Chain A, domain 1"/>
    <property type="match status" value="1"/>
</dbReference>
<dbReference type="PANTHER" id="PTHR31900">
    <property type="entry name" value="F-BOX/RNI SUPERFAMILY PROTEIN-RELATED"/>
    <property type="match status" value="1"/>
</dbReference>
<dbReference type="InterPro" id="IPR032675">
    <property type="entry name" value="LRR_dom_sf"/>
</dbReference>
<gene>
    <name evidence="4" type="ORF">LWI28_019436</name>
</gene>
<dbReference type="EMBL" id="JAJSOW010000102">
    <property type="protein sequence ID" value="KAI9177800.1"/>
    <property type="molecule type" value="Genomic_DNA"/>
</dbReference>
<dbReference type="SUPFAM" id="SSF52047">
    <property type="entry name" value="RNI-like"/>
    <property type="match status" value="1"/>
</dbReference>
<proteinExistence type="predicted"/>
<feature type="compositionally biased region" description="Polar residues" evidence="1">
    <location>
        <begin position="1"/>
        <end position="15"/>
    </location>
</feature>
<dbReference type="Proteomes" id="UP001064489">
    <property type="component" value="Chromosome 5"/>
</dbReference>
<name>A0AAD5IUW0_ACENE</name>
<feature type="region of interest" description="Disordered" evidence="1">
    <location>
        <begin position="1"/>
        <end position="25"/>
    </location>
</feature>
<dbReference type="InterPro" id="IPR055411">
    <property type="entry name" value="LRR_FXL15/At3g58940/PEG3-like"/>
</dbReference>
<dbReference type="Gene3D" id="3.80.10.10">
    <property type="entry name" value="Ribonuclease Inhibitor"/>
    <property type="match status" value="1"/>
</dbReference>
<reference evidence="4" key="2">
    <citation type="submission" date="2023-02" db="EMBL/GenBank/DDBJ databases">
        <authorList>
            <person name="Swenson N.G."/>
            <person name="Wegrzyn J.L."/>
            <person name="Mcevoy S.L."/>
        </authorList>
    </citation>
    <scope>NUCLEOTIDE SEQUENCE</scope>
    <source>
        <strain evidence="4">91603</strain>
        <tissue evidence="4">Leaf</tissue>
    </source>
</reference>
<dbReference type="PROSITE" id="PS50181">
    <property type="entry name" value="FBOX"/>
    <property type="match status" value="1"/>
</dbReference>
<reference evidence="4" key="1">
    <citation type="journal article" date="2022" name="Plant J.">
        <title>Strategies of tolerance reflected in two North American maple genomes.</title>
        <authorList>
            <person name="McEvoy S.L."/>
            <person name="Sezen U.U."/>
            <person name="Trouern-Trend A."/>
            <person name="McMahon S.M."/>
            <person name="Schaberg P.G."/>
            <person name="Yang J."/>
            <person name="Wegrzyn J.L."/>
            <person name="Swenson N.G."/>
        </authorList>
    </citation>
    <scope>NUCLEOTIDE SEQUENCE</scope>
    <source>
        <strain evidence="4">91603</strain>
    </source>
</reference>
<evidence type="ECO:0000313" key="4">
    <source>
        <dbReference type="EMBL" id="KAI9177800.1"/>
    </source>
</evidence>
<keyword evidence="2" id="KW-0472">Membrane</keyword>
<sequence>MAVTPRNTKIPITSKGSDDDDDDRPSSLPEPIINHIFSFLETIDVIRASLVCRKWRWMNVLARRKVQRLDLKLLSDTPMVLPRCIVNCESLLDLKICFYRCCALKLPEFPGFTSLKSLNLCMVEFSDSVLLAKFVSSCPVLESLIMHNCNFLNFKILDITASRLRNLTINVLAFRGDGLNCEVIVACPSLVSFNLLGSPSGLSFIDTKSIHNVSLYFDCPPDPYHSTFEESRILMNNVLKGICNVKALKLSPAFLEFLLLAVPDQECFSASFYNLKSLYVTMDEYDQSIIRLLNCSPNLEVLSICLKWWDCWSDSMKLPNEDISCLTYHLRKILEISSTSLKNLIVDSGDTPEPNSDGLANCEVKVACPSLVSFNFITSSTWNFTFQDLNSLQDVFVYYDYSPDQATSEECHYVMSKFLKGLRNVQRLKLSTGFQTGCELLKKYKKRTLGIFFFVLEGISVLLDQLGRSKLVFLFAAFVLSEIGFAVTLYTSIKARISTRSASAPPVPSSENQLVAVEVVFSVIQLIATFTHFILAVLNVKNNYDASIFPIAFAMIAVAFAFRKDHNEEEITNNFLFENSAEGYHPINTNPVSNDISDVLVKTLADFVHKPTSSRTSFVPMSSHTSFVSSTSPDHDQHIEHNYRLQKIEVQLTGTYIEIKYIDLTELECYADLFTELVEIFNIAGELWGPKRKWDVFYLDIHYNIRVLLGDISWEFESLYVPNGVKGFAGMAFASIANVGSLRSIIGGSSCNLVDRFPYHLMLFSGLLIGSYDRLSIGSCCSVDCALLDNRSSFPCSSRFFSRTFAFSLSRFCRRVVLSVIWAVRRLNRSSIYPDSVIIRTLD</sequence>
<protein>
    <recommendedName>
        <fullName evidence="3">F-box domain-containing protein</fullName>
    </recommendedName>
</protein>
<comment type="caution">
    <text evidence="4">The sequence shown here is derived from an EMBL/GenBank/DDBJ whole genome shotgun (WGS) entry which is preliminary data.</text>
</comment>
<keyword evidence="2" id="KW-1133">Transmembrane helix</keyword>
<accession>A0AAD5IUW0</accession>
<organism evidence="4 5">
    <name type="scientific">Acer negundo</name>
    <name type="common">Box elder</name>
    <dbReference type="NCBI Taxonomy" id="4023"/>
    <lineage>
        <taxon>Eukaryota</taxon>
        <taxon>Viridiplantae</taxon>
        <taxon>Streptophyta</taxon>
        <taxon>Embryophyta</taxon>
        <taxon>Tracheophyta</taxon>
        <taxon>Spermatophyta</taxon>
        <taxon>Magnoliopsida</taxon>
        <taxon>eudicotyledons</taxon>
        <taxon>Gunneridae</taxon>
        <taxon>Pentapetalae</taxon>
        <taxon>rosids</taxon>
        <taxon>malvids</taxon>
        <taxon>Sapindales</taxon>
        <taxon>Sapindaceae</taxon>
        <taxon>Hippocastanoideae</taxon>
        <taxon>Acereae</taxon>
        <taxon>Acer</taxon>
    </lineage>
</organism>